<dbReference type="PANTHER" id="PTHR30055:SF207">
    <property type="entry name" value="HTH-TYPE TRANSCRIPTIONAL REPRESSOR FATR"/>
    <property type="match status" value="1"/>
</dbReference>
<dbReference type="Pfam" id="PF16295">
    <property type="entry name" value="TetR_C_10"/>
    <property type="match status" value="1"/>
</dbReference>
<dbReference type="Gene3D" id="1.10.357.10">
    <property type="entry name" value="Tetracycline Repressor, domain 2"/>
    <property type="match status" value="1"/>
</dbReference>
<dbReference type="AlphaFoldDB" id="A0A0B2BB48"/>
<dbReference type="SUPFAM" id="SSF46689">
    <property type="entry name" value="Homeodomain-like"/>
    <property type="match status" value="1"/>
</dbReference>
<dbReference type="RefSeq" id="WP_039359283.1">
    <property type="nucleotide sequence ID" value="NZ_PGEZ01000002.1"/>
</dbReference>
<dbReference type="OrthoDB" id="3784817at2"/>
<evidence type="ECO:0000256" key="1">
    <source>
        <dbReference type="ARBA" id="ARBA00023125"/>
    </source>
</evidence>
<feature type="DNA-binding region" description="H-T-H motif" evidence="2">
    <location>
        <begin position="34"/>
        <end position="53"/>
    </location>
</feature>
<gene>
    <name evidence="4" type="ORF">CLV56_3481</name>
</gene>
<evidence type="ECO:0000256" key="2">
    <source>
        <dbReference type="PROSITE-ProRule" id="PRU00335"/>
    </source>
</evidence>
<sequence>MPDDDPTRPRAPKREAILDAALEVFAERGVRGVAVPEIAVRAGVGTGTIYRYFDSKEGLVNELFRQHKQALGQRLAVALARPAGSAHQQFANLWAAQVAFAREHPAAYRFLELQDHLPYLDEASREVERDVLAPIARGVEHAQLAGALRGDVRPDVLVAMLWGSFVHLLKAERQDYLTLSDDDLAGARDALWRAIAPL</sequence>
<dbReference type="InterPro" id="IPR009057">
    <property type="entry name" value="Homeodomain-like_sf"/>
</dbReference>
<dbReference type="InterPro" id="IPR001647">
    <property type="entry name" value="HTH_TetR"/>
</dbReference>
<dbReference type="EMBL" id="PGEZ01000002">
    <property type="protein sequence ID" value="PJJ53979.1"/>
    <property type="molecule type" value="Genomic_DNA"/>
</dbReference>
<dbReference type="GO" id="GO:0003700">
    <property type="term" value="F:DNA-binding transcription factor activity"/>
    <property type="evidence" value="ECO:0007669"/>
    <property type="project" value="TreeGrafter"/>
</dbReference>
<protein>
    <submittedName>
        <fullName evidence="4">AcrR family transcriptional regulator</fullName>
    </submittedName>
</protein>
<organism evidence="4 5">
    <name type="scientific">Mumia flava</name>
    <dbReference type="NCBI Taxonomy" id="1348852"/>
    <lineage>
        <taxon>Bacteria</taxon>
        <taxon>Bacillati</taxon>
        <taxon>Actinomycetota</taxon>
        <taxon>Actinomycetes</taxon>
        <taxon>Propionibacteriales</taxon>
        <taxon>Nocardioidaceae</taxon>
        <taxon>Mumia</taxon>
    </lineage>
</organism>
<feature type="domain" description="HTH tetR-type" evidence="3">
    <location>
        <begin position="11"/>
        <end position="71"/>
    </location>
</feature>
<dbReference type="PRINTS" id="PR00455">
    <property type="entry name" value="HTHTETR"/>
</dbReference>
<dbReference type="Pfam" id="PF00440">
    <property type="entry name" value="TetR_N"/>
    <property type="match status" value="1"/>
</dbReference>
<evidence type="ECO:0000313" key="5">
    <source>
        <dbReference type="Proteomes" id="UP000230842"/>
    </source>
</evidence>
<dbReference type="GO" id="GO:0000976">
    <property type="term" value="F:transcription cis-regulatory region binding"/>
    <property type="evidence" value="ECO:0007669"/>
    <property type="project" value="TreeGrafter"/>
</dbReference>
<accession>A0A0B2BB48</accession>
<proteinExistence type="predicted"/>
<evidence type="ECO:0000313" key="4">
    <source>
        <dbReference type="EMBL" id="PJJ53979.1"/>
    </source>
</evidence>
<name>A0A0B2BB48_9ACTN</name>
<dbReference type="Proteomes" id="UP000230842">
    <property type="component" value="Unassembled WGS sequence"/>
</dbReference>
<keyword evidence="1 2" id="KW-0238">DNA-binding</keyword>
<keyword evidence="5" id="KW-1185">Reference proteome</keyword>
<dbReference type="PROSITE" id="PS50977">
    <property type="entry name" value="HTH_TETR_2"/>
    <property type="match status" value="1"/>
</dbReference>
<comment type="caution">
    <text evidence="4">The sequence shown here is derived from an EMBL/GenBank/DDBJ whole genome shotgun (WGS) entry which is preliminary data.</text>
</comment>
<dbReference type="SUPFAM" id="SSF48498">
    <property type="entry name" value="Tetracyclin repressor-like, C-terminal domain"/>
    <property type="match status" value="1"/>
</dbReference>
<evidence type="ECO:0000259" key="3">
    <source>
        <dbReference type="PROSITE" id="PS50977"/>
    </source>
</evidence>
<dbReference type="InterPro" id="IPR036271">
    <property type="entry name" value="Tet_transcr_reg_TetR-rel_C_sf"/>
</dbReference>
<reference evidence="4 5" key="1">
    <citation type="submission" date="2017-11" db="EMBL/GenBank/DDBJ databases">
        <title>Genomic Encyclopedia of Archaeal and Bacterial Type Strains, Phase II (KMG-II): From Individual Species to Whole Genera.</title>
        <authorList>
            <person name="Goeker M."/>
        </authorList>
    </citation>
    <scope>NUCLEOTIDE SEQUENCE [LARGE SCALE GENOMIC DNA]</scope>
    <source>
        <strain evidence="4 5">DSM 27763</strain>
    </source>
</reference>
<dbReference type="InterPro" id="IPR050109">
    <property type="entry name" value="HTH-type_TetR-like_transc_reg"/>
</dbReference>
<dbReference type="PANTHER" id="PTHR30055">
    <property type="entry name" value="HTH-TYPE TRANSCRIPTIONAL REGULATOR RUTR"/>
    <property type="match status" value="1"/>
</dbReference>
<dbReference type="InterPro" id="IPR032551">
    <property type="entry name" value="BscR_C"/>
</dbReference>